<feature type="compositionally biased region" description="Low complexity" evidence="1">
    <location>
        <begin position="195"/>
        <end position="204"/>
    </location>
</feature>
<proteinExistence type="predicted"/>
<dbReference type="EMBL" id="JASCZI010060682">
    <property type="protein sequence ID" value="MED6135254.1"/>
    <property type="molecule type" value="Genomic_DNA"/>
</dbReference>
<feature type="region of interest" description="Disordered" evidence="1">
    <location>
        <begin position="176"/>
        <end position="218"/>
    </location>
</feature>
<dbReference type="Gene3D" id="1.10.287.1490">
    <property type="match status" value="1"/>
</dbReference>
<evidence type="ECO:0000256" key="1">
    <source>
        <dbReference type="SAM" id="MobiDB-lite"/>
    </source>
</evidence>
<reference evidence="2 3" key="1">
    <citation type="journal article" date="2023" name="Plants (Basel)">
        <title>Bridging the Gap: Combining Genomics and Transcriptomics Approaches to Understand Stylosanthes scabra, an Orphan Legume from the Brazilian Caatinga.</title>
        <authorList>
            <person name="Ferreira-Neto J.R.C."/>
            <person name="da Silva M.D."/>
            <person name="Binneck E."/>
            <person name="de Melo N.F."/>
            <person name="da Silva R.H."/>
            <person name="de Melo A.L.T.M."/>
            <person name="Pandolfi V."/>
            <person name="Bustamante F.O."/>
            <person name="Brasileiro-Vidal A.C."/>
            <person name="Benko-Iseppon A.M."/>
        </authorList>
    </citation>
    <scope>NUCLEOTIDE SEQUENCE [LARGE SCALE GENOMIC DNA]</scope>
    <source>
        <tissue evidence="2">Leaves</tissue>
    </source>
</reference>
<organism evidence="2 3">
    <name type="scientific">Stylosanthes scabra</name>
    <dbReference type="NCBI Taxonomy" id="79078"/>
    <lineage>
        <taxon>Eukaryota</taxon>
        <taxon>Viridiplantae</taxon>
        <taxon>Streptophyta</taxon>
        <taxon>Embryophyta</taxon>
        <taxon>Tracheophyta</taxon>
        <taxon>Spermatophyta</taxon>
        <taxon>Magnoliopsida</taxon>
        <taxon>eudicotyledons</taxon>
        <taxon>Gunneridae</taxon>
        <taxon>Pentapetalae</taxon>
        <taxon>rosids</taxon>
        <taxon>fabids</taxon>
        <taxon>Fabales</taxon>
        <taxon>Fabaceae</taxon>
        <taxon>Papilionoideae</taxon>
        <taxon>50 kb inversion clade</taxon>
        <taxon>dalbergioids sensu lato</taxon>
        <taxon>Dalbergieae</taxon>
        <taxon>Pterocarpus clade</taxon>
        <taxon>Stylosanthes</taxon>
    </lineage>
</organism>
<keyword evidence="3" id="KW-1185">Reference proteome</keyword>
<comment type="caution">
    <text evidence="2">The sequence shown here is derived from an EMBL/GenBank/DDBJ whole genome shotgun (WGS) entry which is preliminary data.</text>
</comment>
<gene>
    <name evidence="2" type="ORF">PIB30_044612</name>
</gene>
<feature type="compositionally biased region" description="Basic and acidic residues" evidence="1">
    <location>
        <begin position="176"/>
        <end position="190"/>
    </location>
</feature>
<accession>A0ABU6SGJ1</accession>
<dbReference type="Proteomes" id="UP001341840">
    <property type="component" value="Unassembled WGS sequence"/>
</dbReference>
<sequence>MRLTLLMKAEKELSAALDQIEILKRERDSALAFLPLKEKVDSLDNQLSERIGEYQSALKRIAQLEEDNGVVKTQLESCQLSLEGEKKRSEVAEEKVGSLAALLKTCQADLGTATEATEYWRAEWERLGAEVTEMCKETLDICLDQVSHLCPSVDFSAITLKSRYDLKGRRVYVPHESDVAEESRQAKEVPPEQQPEPTTQVSQPAAGDVAGVSGECPT</sequence>
<dbReference type="SUPFAM" id="SSF57997">
    <property type="entry name" value="Tropomyosin"/>
    <property type="match status" value="1"/>
</dbReference>
<protein>
    <submittedName>
        <fullName evidence="2">Uncharacterized protein</fullName>
    </submittedName>
</protein>
<name>A0ABU6SGJ1_9FABA</name>
<evidence type="ECO:0000313" key="3">
    <source>
        <dbReference type="Proteomes" id="UP001341840"/>
    </source>
</evidence>
<evidence type="ECO:0000313" key="2">
    <source>
        <dbReference type="EMBL" id="MED6135254.1"/>
    </source>
</evidence>